<dbReference type="InterPro" id="IPR001279">
    <property type="entry name" value="Metallo-B-lactamas"/>
</dbReference>
<dbReference type="EMBL" id="PFLI01000051">
    <property type="protein sequence ID" value="PIY72351.1"/>
    <property type="molecule type" value="Genomic_DNA"/>
</dbReference>
<evidence type="ECO:0000313" key="4">
    <source>
        <dbReference type="Proteomes" id="UP000229401"/>
    </source>
</evidence>
<dbReference type="CDD" id="cd07731">
    <property type="entry name" value="ComA-like_MBL-fold"/>
    <property type="match status" value="1"/>
</dbReference>
<dbReference type="PANTHER" id="PTHR30619:SF1">
    <property type="entry name" value="RECOMBINATION PROTEIN 2"/>
    <property type="match status" value="1"/>
</dbReference>
<dbReference type="InterPro" id="IPR052159">
    <property type="entry name" value="Competence_DNA_uptake"/>
</dbReference>
<dbReference type="Pfam" id="PF00753">
    <property type="entry name" value="Lactamase_B"/>
    <property type="match status" value="1"/>
</dbReference>
<gene>
    <name evidence="3" type="ORF">COY87_01380</name>
</gene>
<feature type="domain" description="Metallo-beta-lactamase" evidence="2">
    <location>
        <begin position="42"/>
        <end position="118"/>
    </location>
</feature>
<evidence type="ECO:0000259" key="2">
    <source>
        <dbReference type="Pfam" id="PF00753"/>
    </source>
</evidence>
<dbReference type="AlphaFoldDB" id="A0A2M7QK89"/>
<dbReference type="InterPro" id="IPR036866">
    <property type="entry name" value="RibonucZ/Hydroxyglut_hydro"/>
</dbReference>
<evidence type="ECO:0000313" key="3">
    <source>
        <dbReference type="EMBL" id="PIY72351.1"/>
    </source>
</evidence>
<keyword evidence="1" id="KW-1133">Transmembrane helix</keyword>
<sequence length="283" mass="31654">MQKSPITKKALLFSLLFSIFITGVLFIFHLGKNSTIVVFCDVGQGDGTYIRIQNKIDVIVDAGPDNGTMLSCLGKYMPFFDKQIEIAILSHPQSDHYGGLKSIIERYKIKQLYISDRDNSNKSFSELLQKIVRQQGQISVMRAGQYISALDSNFYFYWPPSYLISKNGFSIIKNSDDNIYSSVFSFTEKGHTILFTGDTPASLIAHSIKNTHVSPFILKVSHHGSKNGTSQELISLAHPFLAVISVGKKNTYGHPAKEVLAIFQALKIPVRRTDEEGDIIIRL</sequence>
<evidence type="ECO:0000256" key="1">
    <source>
        <dbReference type="SAM" id="Phobius"/>
    </source>
</evidence>
<dbReference type="PANTHER" id="PTHR30619">
    <property type="entry name" value="DNA INTERNALIZATION/COMPETENCE PROTEIN COMEC/REC2"/>
    <property type="match status" value="1"/>
</dbReference>
<dbReference type="InterPro" id="IPR035681">
    <property type="entry name" value="ComA-like_MBL"/>
</dbReference>
<feature type="transmembrane region" description="Helical" evidence="1">
    <location>
        <begin position="12"/>
        <end position="31"/>
    </location>
</feature>
<name>A0A2M7QK89_9BACT</name>
<comment type="caution">
    <text evidence="3">The sequence shown here is derived from an EMBL/GenBank/DDBJ whole genome shotgun (WGS) entry which is preliminary data.</text>
</comment>
<keyword evidence="1" id="KW-0472">Membrane</keyword>
<reference evidence="4" key="1">
    <citation type="submission" date="2017-09" db="EMBL/GenBank/DDBJ databases">
        <title>Depth-based differentiation of microbial function through sediment-hosted aquifers and enrichment of novel symbionts in the deep terrestrial subsurface.</title>
        <authorList>
            <person name="Probst A.J."/>
            <person name="Ladd B."/>
            <person name="Jarett J.K."/>
            <person name="Geller-Mcgrath D.E."/>
            <person name="Sieber C.M.K."/>
            <person name="Emerson J.B."/>
            <person name="Anantharaman K."/>
            <person name="Thomas B.C."/>
            <person name="Malmstrom R."/>
            <person name="Stieglmeier M."/>
            <person name="Klingl A."/>
            <person name="Woyke T."/>
            <person name="Ryan C.M."/>
            <person name="Banfield J.F."/>
        </authorList>
    </citation>
    <scope>NUCLEOTIDE SEQUENCE [LARGE SCALE GENOMIC DNA]</scope>
</reference>
<dbReference type="Gene3D" id="3.60.15.10">
    <property type="entry name" value="Ribonuclease Z/Hydroxyacylglutathione hydrolase-like"/>
    <property type="match status" value="1"/>
</dbReference>
<protein>
    <recommendedName>
        <fullName evidence="2">Metallo-beta-lactamase domain-containing protein</fullName>
    </recommendedName>
</protein>
<proteinExistence type="predicted"/>
<keyword evidence="1" id="KW-0812">Transmembrane</keyword>
<dbReference type="Proteomes" id="UP000229401">
    <property type="component" value="Unassembled WGS sequence"/>
</dbReference>
<accession>A0A2M7QK89</accession>
<organism evidence="3 4">
    <name type="scientific">Candidatus Roizmanbacteria bacterium CG_4_10_14_0_8_um_filter_33_9</name>
    <dbReference type="NCBI Taxonomy" id="1974826"/>
    <lineage>
        <taxon>Bacteria</taxon>
        <taxon>Candidatus Roizmaniibacteriota</taxon>
    </lineage>
</organism>
<dbReference type="SUPFAM" id="SSF56281">
    <property type="entry name" value="Metallo-hydrolase/oxidoreductase"/>
    <property type="match status" value="1"/>
</dbReference>